<dbReference type="GO" id="GO:0000995">
    <property type="term" value="F:RNA polymerase III general transcription initiation factor activity"/>
    <property type="evidence" value="ECO:0007669"/>
    <property type="project" value="TreeGrafter"/>
</dbReference>
<dbReference type="InterPro" id="IPR013150">
    <property type="entry name" value="TFIIB_cyclin"/>
</dbReference>
<dbReference type="GO" id="GO:0001006">
    <property type="term" value="F:RNA polymerase III type 3 promoter sequence-specific DNA binding"/>
    <property type="evidence" value="ECO:0007669"/>
    <property type="project" value="TreeGrafter"/>
</dbReference>
<feature type="compositionally biased region" description="Basic and acidic residues" evidence="12">
    <location>
        <begin position="648"/>
        <end position="659"/>
    </location>
</feature>
<dbReference type="InterPro" id="IPR013137">
    <property type="entry name" value="Znf_TFIIB"/>
</dbReference>
<evidence type="ECO:0000256" key="1">
    <source>
        <dbReference type="ARBA" id="ARBA00004123"/>
    </source>
</evidence>
<dbReference type="Pfam" id="PF00382">
    <property type="entry name" value="TFIIB"/>
    <property type="match status" value="2"/>
</dbReference>
<dbReference type="InterPro" id="IPR013763">
    <property type="entry name" value="Cyclin-like_dom"/>
</dbReference>
<dbReference type="EMBL" id="CAJPVJ010000213">
    <property type="protein sequence ID" value="CAG2161722.1"/>
    <property type="molecule type" value="Genomic_DNA"/>
</dbReference>
<keyword evidence="6" id="KW-0805">Transcription regulation</keyword>
<dbReference type="GO" id="GO:0017025">
    <property type="term" value="F:TBP-class protein binding"/>
    <property type="evidence" value="ECO:0007669"/>
    <property type="project" value="InterPro"/>
</dbReference>
<evidence type="ECO:0000256" key="4">
    <source>
        <dbReference type="ARBA" id="ARBA00022771"/>
    </source>
</evidence>
<accession>A0A7R9LAW3</accession>
<comment type="similarity">
    <text evidence="2">Belongs to the TFIIB family.</text>
</comment>
<feature type="compositionally biased region" description="Basic and acidic residues" evidence="12">
    <location>
        <begin position="495"/>
        <end position="507"/>
    </location>
</feature>
<dbReference type="PRINTS" id="PR00685">
    <property type="entry name" value="TIFACTORIIB"/>
</dbReference>
<dbReference type="Gene3D" id="2.20.25.10">
    <property type="match status" value="1"/>
</dbReference>
<evidence type="ECO:0000313" key="14">
    <source>
        <dbReference type="EMBL" id="CAD7638294.1"/>
    </source>
</evidence>
<dbReference type="OrthoDB" id="511529at2759"/>
<dbReference type="Pfam" id="PF07741">
    <property type="entry name" value="BRF1"/>
    <property type="match status" value="1"/>
</dbReference>
<dbReference type="FunFam" id="1.10.472.10:FF:000002">
    <property type="entry name" value="Transcription factor IIIB 90 kDa subunit"/>
    <property type="match status" value="1"/>
</dbReference>
<sequence length="706" mass="79992">MSSTVTCGNCGSNEVEFESSRGDTYCTSCGFVIDQNCIVSEVLFSEGTHGSAHIIGQRHDTESAFKSFSIGGILGAGRESRQVTLMNAKRRIKTVCDQLRLNEHFIEMAFNFYKMALNRRLTHGRKHIHVIAACIYITCRSEGTPHMLLDLSDVSQVNVYELGRTYLKLTAALCITIPAIDPSLYIIRFAQHLNLGMSLGLGLGLGCVCEKSNTEVERMRNNVISTANRLVQRMKRDWMHYGRRPSGLCGAAILVAARLNEVHCSIKDIIKVVKVCETTIRKRLCEFSETPTSNLTLDEFMTIDLEGEEDPPCFKANKRKQKSCQFESEQQIEEIQSKITHLQKLIEKDLEKSRQKLRNPFSKYLSPEATTSAPKSEDSAVEQFILDDTVHTIEQVLNEDDTNNYDNYMESIKCLRPTAASLGITSVIQRDDYNNDKKELQDVNESEELDLTGIDDSELDGYLLSTDEIDAKTNVWTRVHKDYLEELKLKEELKVKEEEERKRKEASGEVAPKKKRKSRKKTQIQANSASEAIEKMLLEKKISNKINYEVLKNLNPTFGKTTASFKAPEPLIKSLDKCVESDDQKVVQSPLKRLTTLKNSANTSLVNLKAPLFNKLKMKSLNSKSTSLEGDSKDTDDVNDPQMLAKESGIKESNERLDEMVNNETEEDSDEEEDDNNKRKEFSIQELLGIETGDNDMDYEYDDDDY</sequence>
<evidence type="ECO:0000256" key="6">
    <source>
        <dbReference type="ARBA" id="ARBA00023015"/>
    </source>
</evidence>
<dbReference type="InterPro" id="IPR011665">
    <property type="entry name" value="BRF1_TBP-bd_dom"/>
</dbReference>
<dbReference type="GO" id="GO:0005634">
    <property type="term" value="C:nucleus"/>
    <property type="evidence" value="ECO:0007669"/>
    <property type="project" value="UniProtKB-SubCell"/>
</dbReference>
<dbReference type="PANTHER" id="PTHR11618:SF4">
    <property type="entry name" value="TRANSCRIPTION FACTOR IIIB 90 KDA SUBUNIT"/>
    <property type="match status" value="1"/>
</dbReference>
<evidence type="ECO:0000256" key="9">
    <source>
        <dbReference type="ARBA" id="ARBA00023242"/>
    </source>
</evidence>
<evidence type="ECO:0000313" key="15">
    <source>
        <dbReference type="Proteomes" id="UP000728032"/>
    </source>
</evidence>
<dbReference type="Gene3D" id="1.10.472.10">
    <property type="entry name" value="Cyclin-like"/>
    <property type="match status" value="2"/>
</dbReference>
<evidence type="ECO:0000256" key="11">
    <source>
        <dbReference type="PROSITE-ProRule" id="PRU00469"/>
    </source>
</evidence>
<gene>
    <name evidence="14" type="ORF">ONB1V03_LOCUS1326</name>
</gene>
<evidence type="ECO:0000256" key="7">
    <source>
        <dbReference type="ARBA" id="ARBA00023159"/>
    </source>
</evidence>
<dbReference type="InterPro" id="IPR000812">
    <property type="entry name" value="TFIIB"/>
</dbReference>
<dbReference type="InterPro" id="IPR036915">
    <property type="entry name" value="Cyclin-like_sf"/>
</dbReference>
<dbReference type="PANTHER" id="PTHR11618">
    <property type="entry name" value="TRANSCRIPTION INITIATION FACTOR IIB-RELATED"/>
    <property type="match status" value="1"/>
</dbReference>
<dbReference type="FunFam" id="1.10.472.10:FF:000007">
    <property type="entry name" value="Transcription factor IIIB 90 kDa subunit"/>
    <property type="match status" value="1"/>
</dbReference>
<evidence type="ECO:0000256" key="3">
    <source>
        <dbReference type="ARBA" id="ARBA00022723"/>
    </source>
</evidence>
<name>A0A7R9LAW3_9ACAR</name>
<feature type="domain" description="TFIIB-type" evidence="13">
    <location>
        <begin position="3"/>
        <end position="34"/>
    </location>
</feature>
<protein>
    <recommendedName>
        <fullName evidence="10">B-related factor 1</fullName>
    </recommendedName>
</protein>
<evidence type="ECO:0000256" key="12">
    <source>
        <dbReference type="SAM" id="MobiDB-lite"/>
    </source>
</evidence>
<dbReference type="GO" id="GO:0070897">
    <property type="term" value="P:transcription preinitiation complex assembly"/>
    <property type="evidence" value="ECO:0007669"/>
    <property type="project" value="InterPro"/>
</dbReference>
<evidence type="ECO:0000256" key="5">
    <source>
        <dbReference type="ARBA" id="ARBA00022833"/>
    </source>
</evidence>
<feature type="compositionally biased region" description="Acidic residues" evidence="12">
    <location>
        <begin position="693"/>
        <end position="706"/>
    </location>
</feature>
<dbReference type="PROSITE" id="PS51134">
    <property type="entry name" value="ZF_TFIIB"/>
    <property type="match status" value="1"/>
</dbReference>
<reference evidence="14" key="1">
    <citation type="submission" date="2020-11" db="EMBL/GenBank/DDBJ databases">
        <authorList>
            <person name="Tran Van P."/>
        </authorList>
    </citation>
    <scope>NUCLEOTIDE SEQUENCE</scope>
</reference>
<organism evidence="14">
    <name type="scientific">Oppiella nova</name>
    <dbReference type="NCBI Taxonomy" id="334625"/>
    <lineage>
        <taxon>Eukaryota</taxon>
        <taxon>Metazoa</taxon>
        <taxon>Ecdysozoa</taxon>
        <taxon>Arthropoda</taxon>
        <taxon>Chelicerata</taxon>
        <taxon>Arachnida</taxon>
        <taxon>Acari</taxon>
        <taxon>Acariformes</taxon>
        <taxon>Sarcoptiformes</taxon>
        <taxon>Oribatida</taxon>
        <taxon>Brachypylina</taxon>
        <taxon>Oppioidea</taxon>
        <taxon>Oppiidae</taxon>
        <taxon>Oppiella</taxon>
    </lineage>
</organism>
<feature type="region of interest" description="Disordered" evidence="12">
    <location>
        <begin position="495"/>
        <end position="528"/>
    </location>
</feature>
<keyword evidence="7" id="KW-0010">Activator</keyword>
<evidence type="ECO:0000256" key="8">
    <source>
        <dbReference type="ARBA" id="ARBA00023163"/>
    </source>
</evidence>
<feature type="compositionally biased region" description="Acidic residues" evidence="12">
    <location>
        <begin position="664"/>
        <end position="675"/>
    </location>
</feature>
<dbReference type="SMART" id="SM00385">
    <property type="entry name" value="CYCLIN"/>
    <property type="match status" value="2"/>
</dbReference>
<dbReference type="SUPFAM" id="SSF57783">
    <property type="entry name" value="Zinc beta-ribbon"/>
    <property type="match status" value="1"/>
</dbReference>
<keyword evidence="3" id="KW-0479">Metal-binding</keyword>
<dbReference type="AlphaFoldDB" id="A0A7R9LAW3"/>
<dbReference type="Gene3D" id="1.20.5.650">
    <property type="entry name" value="Single helix bin"/>
    <property type="match status" value="1"/>
</dbReference>
<dbReference type="GO" id="GO:0000126">
    <property type="term" value="C:transcription factor TFIIIB complex"/>
    <property type="evidence" value="ECO:0007669"/>
    <property type="project" value="TreeGrafter"/>
</dbReference>
<keyword evidence="9" id="KW-0539">Nucleus</keyword>
<feature type="region of interest" description="Disordered" evidence="12">
    <location>
        <begin position="623"/>
        <end position="706"/>
    </location>
</feature>
<feature type="compositionally biased region" description="Basic residues" evidence="12">
    <location>
        <begin position="513"/>
        <end position="522"/>
    </location>
</feature>
<dbReference type="EMBL" id="OC915038">
    <property type="protein sequence ID" value="CAD7638294.1"/>
    <property type="molecule type" value="Genomic_DNA"/>
</dbReference>
<dbReference type="CDD" id="cd20553">
    <property type="entry name" value="CYCLIN_TFIIIB90_rpt1"/>
    <property type="match status" value="1"/>
</dbReference>
<dbReference type="SUPFAM" id="SSF47954">
    <property type="entry name" value="Cyclin-like"/>
    <property type="match status" value="2"/>
</dbReference>
<dbReference type="Pfam" id="PF08271">
    <property type="entry name" value="Zn_Ribbon_TF"/>
    <property type="match status" value="1"/>
</dbReference>
<dbReference type="Proteomes" id="UP000728032">
    <property type="component" value="Unassembled WGS sequence"/>
</dbReference>
<comment type="subcellular location">
    <subcellularLocation>
        <location evidence="1">Nucleus</location>
    </subcellularLocation>
</comment>
<proteinExistence type="inferred from homology"/>
<evidence type="ECO:0000256" key="10">
    <source>
        <dbReference type="ARBA" id="ARBA00031009"/>
    </source>
</evidence>
<keyword evidence="8" id="KW-0804">Transcription</keyword>
<evidence type="ECO:0000256" key="2">
    <source>
        <dbReference type="ARBA" id="ARBA00010857"/>
    </source>
</evidence>
<dbReference type="GO" id="GO:0097550">
    <property type="term" value="C:transcription preinitiation complex"/>
    <property type="evidence" value="ECO:0007669"/>
    <property type="project" value="TreeGrafter"/>
</dbReference>
<evidence type="ECO:0000259" key="13">
    <source>
        <dbReference type="PROSITE" id="PS51134"/>
    </source>
</evidence>
<dbReference type="CDD" id="cd20554">
    <property type="entry name" value="CYCLIN_TFIIIB90_rpt2"/>
    <property type="match status" value="1"/>
</dbReference>
<keyword evidence="4 11" id="KW-0863">Zinc-finger</keyword>
<keyword evidence="15" id="KW-1185">Reference proteome</keyword>
<dbReference type="GO" id="GO:0008270">
    <property type="term" value="F:zinc ion binding"/>
    <property type="evidence" value="ECO:0007669"/>
    <property type="project" value="UniProtKB-KW"/>
</dbReference>
<keyword evidence="5" id="KW-0862">Zinc</keyword>